<evidence type="ECO:0000313" key="5">
    <source>
        <dbReference type="Proteomes" id="UP000245391"/>
    </source>
</evidence>
<evidence type="ECO:0000313" key="4">
    <source>
        <dbReference type="EMBL" id="PWS30882.1"/>
    </source>
</evidence>
<dbReference type="InterPro" id="IPR023753">
    <property type="entry name" value="FAD/NAD-binding_dom"/>
</dbReference>
<keyword evidence="5" id="KW-1185">Reference proteome</keyword>
<dbReference type="AlphaFoldDB" id="A0A317EWQ1"/>
<keyword evidence="1" id="KW-0285">Flavoprotein</keyword>
<name>A0A317EWQ1_9SPHI</name>
<dbReference type="PRINTS" id="PR00368">
    <property type="entry name" value="FADPNR"/>
</dbReference>
<dbReference type="RefSeq" id="WP_109930832.1">
    <property type="nucleotide sequence ID" value="NZ_QGNY01000005.1"/>
</dbReference>
<evidence type="ECO:0000259" key="3">
    <source>
        <dbReference type="Pfam" id="PF07992"/>
    </source>
</evidence>
<dbReference type="PRINTS" id="PR00469">
    <property type="entry name" value="PNDRDTASEII"/>
</dbReference>
<dbReference type="OrthoDB" id="9806179at2"/>
<reference evidence="5" key="1">
    <citation type="submission" date="2018-05" db="EMBL/GenBank/DDBJ databases">
        <title>Pedobacter paludis sp. nov., isolated from wetland soil.</title>
        <authorList>
            <person name="Zhang Y."/>
        </authorList>
    </citation>
    <scope>NUCLEOTIDE SEQUENCE [LARGE SCALE GENOMIC DNA]</scope>
    <source>
        <strain evidence="5">R-8</strain>
    </source>
</reference>
<dbReference type="PANTHER" id="PTHR48105">
    <property type="entry name" value="THIOREDOXIN REDUCTASE 1-RELATED-RELATED"/>
    <property type="match status" value="1"/>
</dbReference>
<dbReference type="GO" id="GO:0016491">
    <property type="term" value="F:oxidoreductase activity"/>
    <property type="evidence" value="ECO:0007669"/>
    <property type="project" value="UniProtKB-KW"/>
</dbReference>
<dbReference type="InterPro" id="IPR036188">
    <property type="entry name" value="FAD/NAD-bd_sf"/>
</dbReference>
<organism evidence="4 5">
    <name type="scientific">Pedobacter paludis</name>
    <dbReference type="NCBI Taxonomy" id="2203212"/>
    <lineage>
        <taxon>Bacteria</taxon>
        <taxon>Pseudomonadati</taxon>
        <taxon>Bacteroidota</taxon>
        <taxon>Sphingobacteriia</taxon>
        <taxon>Sphingobacteriales</taxon>
        <taxon>Sphingobacteriaceae</taxon>
        <taxon>Pedobacter</taxon>
    </lineage>
</organism>
<gene>
    <name evidence="4" type="ORF">DF947_14830</name>
</gene>
<proteinExistence type="predicted"/>
<feature type="domain" description="FAD/NAD(P)-binding" evidence="3">
    <location>
        <begin position="3"/>
        <end position="282"/>
    </location>
</feature>
<sequence>MDFDVIIIGGSYAGLSASLSLGRALRKVLIIDDNKPCNARTPHSHNFLTHDGEKPSDISTKAKAEVLKYPTIQFFTGKAISAKQIPGGFSTVVESGAIFTSRKILLATGLKDVMPNIKGFGDCWAISIIHCPYCHGYEVKNEKIGLLMNGDHAFEMASNLCNWNKDLTILTNGKSQFTDLQLAKLKLKSIVIVEDEIEEMEHDNGYLKNVVFSNGKKLNLKAIYARPEIKQHSNIHESLNCELTDLNTIKVDEFCKTTTNGVYAAGDCASLFRSLSIVTAAGTMAGVVLNKEMIAEEF</sequence>
<dbReference type="SUPFAM" id="SSF51905">
    <property type="entry name" value="FAD/NAD(P)-binding domain"/>
    <property type="match status" value="1"/>
</dbReference>
<dbReference type="EMBL" id="QGNY01000005">
    <property type="protein sequence ID" value="PWS30882.1"/>
    <property type="molecule type" value="Genomic_DNA"/>
</dbReference>
<dbReference type="Pfam" id="PF07992">
    <property type="entry name" value="Pyr_redox_2"/>
    <property type="match status" value="1"/>
</dbReference>
<dbReference type="Proteomes" id="UP000245391">
    <property type="component" value="Unassembled WGS sequence"/>
</dbReference>
<protein>
    <submittedName>
        <fullName evidence="4">Pyridine nucleotide-disulfide oxidoreductase</fullName>
    </submittedName>
</protein>
<accession>A0A317EWQ1</accession>
<evidence type="ECO:0000256" key="1">
    <source>
        <dbReference type="ARBA" id="ARBA00022630"/>
    </source>
</evidence>
<comment type="caution">
    <text evidence="4">The sequence shown here is derived from an EMBL/GenBank/DDBJ whole genome shotgun (WGS) entry which is preliminary data.</text>
</comment>
<evidence type="ECO:0000256" key="2">
    <source>
        <dbReference type="ARBA" id="ARBA00023002"/>
    </source>
</evidence>
<keyword evidence="2" id="KW-0560">Oxidoreductase</keyword>
<dbReference type="InterPro" id="IPR050097">
    <property type="entry name" value="Ferredoxin-NADP_redctase_2"/>
</dbReference>
<dbReference type="Gene3D" id="3.50.50.60">
    <property type="entry name" value="FAD/NAD(P)-binding domain"/>
    <property type="match status" value="2"/>
</dbReference>